<dbReference type="STRING" id="376427.SAMN04487954_1237"/>
<keyword evidence="4" id="KW-1185">Reference proteome</keyword>
<evidence type="ECO:0000256" key="1">
    <source>
        <dbReference type="SAM" id="MobiDB-lite"/>
    </source>
</evidence>
<gene>
    <name evidence="3" type="ORF">SAMN04487954_1237</name>
</gene>
<evidence type="ECO:0008006" key="5">
    <source>
        <dbReference type="Google" id="ProtNLM"/>
    </source>
</evidence>
<dbReference type="Proteomes" id="UP000198525">
    <property type="component" value="Unassembled WGS sequence"/>
</dbReference>
<dbReference type="EMBL" id="FNES01000023">
    <property type="protein sequence ID" value="SDK67249.1"/>
    <property type="molecule type" value="Genomic_DNA"/>
</dbReference>
<feature type="region of interest" description="Disordered" evidence="1">
    <location>
        <begin position="1"/>
        <end position="23"/>
    </location>
</feature>
<sequence>MVDRNVRHLRPLDGGGEPPDMDQRLRHLEQEVAVVKETMATKESLARTEANIIKWNVGTIIAVAALVFAIIRFAGG</sequence>
<dbReference type="AlphaFoldDB" id="A0A1G9DTT5"/>
<feature type="transmembrane region" description="Helical" evidence="2">
    <location>
        <begin position="52"/>
        <end position="74"/>
    </location>
</feature>
<name>A0A1G9DTT5_9GAMM</name>
<reference evidence="3 4" key="1">
    <citation type="submission" date="2016-10" db="EMBL/GenBank/DDBJ databases">
        <authorList>
            <person name="de Groot N.N."/>
        </authorList>
    </citation>
    <scope>NUCLEOTIDE SEQUENCE [LARGE SCALE GENOMIC DNA]</scope>
    <source>
        <strain evidence="3 4">CGMCC 1.6133</strain>
    </source>
</reference>
<keyword evidence="2" id="KW-1133">Transmembrane helix</keyword>
<keyword evidence="2" id="KW-0472">Membrane</keyword>
<protein>
    <recommendedName>
        <fullName evidence="5">Haemolysin XhlA</fullName>
    </recommendedName>
</protein>
<proteinExistence type="predicted"/>
<evidence type="ECO:0000313" key="3">
    <source>
        <dbReference type="EMBL" id="SDK67249.1"/>
    </source>
</evidence>
<evidence type="ECO:0000256" key="2">
    <source>
        <dbReference type="SAM" id="Phobius"/>
    </source>
</evidence>
<organism evidence="3 4">
    <name type="scientific">Billgrantia gudaonensis</name>
    <dbReference type="NCBI Taxonomy" id="376427"/>
    <lineage>
        <taxon>Bacteria</taxon>
        <taxon>Pseudomonadati</taxon>
        <taxon>Pseudomonadota</taxon>
        <taxon>Gammaproteobacteria</taxon>
        <taxon>Oceanospirillales</taxon>
        <taxon>Halomonadaceae</taxon>
        <taxon>Billgrantia</taxon>
    </lineage>
</organism>
<keyword evidence="2" id="KW-0812">Transmembrane</keyword>
<accession>A0A1G9DTT5</accession>
<evidence type="ECO:0000313" key="4">
    <source>
        <dbReference type="Proteomes" id="UP000198525"/>
    </source>
</evidence>